<dbReference type="InterPro" id="IPR032465">
    <property type="entry name" value="ACMSD"/>
</dbReference>
<evidence type="ECO:0000313" key="3">
    <source>
        <dbReference type="EMBL" id="TMP80717.1"/>
    </source>
</evidence>
<dbReference type="OrthoDB" id="8617321at2"/>
<evidence type="ECO:0000259" key="2">
    <source>
        <dbReference type="Pfam" id="PF04909"/>
    </source>
</evidence>
<dbReference type="GO" id="GO:0016831">
    <property type="term" value="F:carboxy-lyase activity"/>
    <property type="evidence" value="ECO:0007669"/>
    <property type="project" value="InterPro"/>
</dbReference>
<organism evidence="3 4">
    <name type="scientific">Pseudoalteromonas phenolica</name>
    <dbReference type="NCBI Taxonomy" id="161398"/>
    <lineage>
        <taxon>Bacteria</taxon>
        <taxon>Pseudomonadati</taxon>
        <taxon>Pseudomonadota</taxon>
        <taxon>Gammaproteobacteria</taxon>
        <taxon>Alteromonadales</taxon>
        <taxon>Pseudoalteromonadaceae</taxon>
        <taxon>Pseudoalteromonas</taxon>
    </lineage>
</organism>
<gene>
    <name evidence="3" type="ORF">CWB73_09860</name>
</gene>
<dbReference type="Proteomes" id="UP000307362">
    <property type="component" value="Unassembled WGS sequence"/>
</dbReference>
<dbReference type="PANTHER" id="PTHR21240:SF28">
    <property type="entry name" value="ISO-OROTATE DECARBOXYLASE (EUROFUNG)"/>
    <property type="match status" value="1"/>
</dbReference>
<dbReference type="GO" id="GO:0005737">
    <property type="term" value="C:cytoplasm"/>
    <property type="evidence" value="ECO:0007669"/>
    <property type="project" value="TreeGrafter"/>
</dbReference>
<comment type="caution">
    <text evidence="3">The sequence shown here is derived from an EMBL/GenBank/DDBJ whole genome shotgun (WGS) entry which is preliminary data.</text>
</comment>
<dbReference type="EMBL" id="PNCM01000020">
    <property type="protein sequence ID" value="TMP80717.1"/>
    <property type="molecule type" value="Genomic_DNA"/>
</dbReference>
<keyword evidence="1" id="KW-0456">Lyase</keyword>
<dbReference type="GO" id="GO:0019748">
    <property type="term" value="P:secondary metabolic process"/>
    <property type="evidence" value="ECO:0007669"/>
    <property type="project" value="TreeGrafter"/>
</dbReference>
<name>A0A5S3YUQ2_9GAMM</name>
<dbReference type="AlphaFoldDB" id="A0A5S3YUQ2"/>
<protein>
    <submittedName>
        <fullName evidence="3">Amidohydrolase</fullName>
    </submittedName>
</protein>
<reference evidence="4" key="2">
    <citation type="submission" date="2019-06" db="EMBL/GenBank/DDBJ databases">
        <title>Co-occurence of chitin degradation, pigmentation and bioactivity in marine Pseudoalteromonas.</title>
        <authorList>
            <person name="Sonnenschein E.C."/>
            <person name="Bech P.K."/>
        </authorList>
    </citation>
    <scope>NUCLEOTIDE SEQUENCE [LARGE SCALE GENOMIC DNA]</scope>
    <source>
        <strain evidence="4">S1189</strain>
    </source>
</reference>
<keyword evidence="3" id="KW-0378">Hydrolase</keyword>
<accession>A0A5S3YUQ2</accession>
<dbReference type="RefSeq" id="WP_138567457.1">
    <property type="nucleotide sequence ID" value="NZ_PNCM01000020.1"/>
</dbReference>
<evidence type="ECO:0000256" key="1">
    <source>
        <dbReference type="ARBA" id="ARBA00023239"/>
    </source>
</evidence>
<sequence>MKIIDCDRHVIEPIDIWQRYANSSVLAEYPLELSYDNESKKKERIERGLPDVSLSPSYTIASLPVLSNWGEKHQIAAALVKEQSKKDIARATTPIGQVLSMDKDGIDKALIYPTFANLIVNHSQIPSYVSLEYTRAYNCWLRDYCTYNPERLKAVALISRHDTNSLLKQIEEVVTNGWNAISIRPEPINGKTLGHPDYEEFWLSCEKNNIVVTFHGGTHLQGDTVGIGRFDNRFCLHACSHPMEAQMAFISLLEAGVLERYPNLQFAFLEAGCSWVAYWLWRLDNICFDEFPSMIEKNIKMKPSEYFKRQCWVSVEIGEPIKDTLDIIGHEKLIFGSDYPHPDHLRFDVNEIAMNMPELSKNQLDDILYNNPRKLFGI</sequence>
<dbReference type="InterPro" id="IPR032466">
    <property type="entry name" value="Metal_Hydrolase"/>
</dbReference>
<dbReference type="Gene3D" id="3.20.20.140">
    <property type="entry name" value="Metal-dependent hydrolases"/>
    <property type="match status" value="1"/>
</dbReference>
<evidence type="ECO:0000313" key="4">
    <source>
        <dbReference type="Proteomes" id="UP000307362"/>
    </source>
</evidence>
<dbReference type="PANTHER" id="PTHR21240">
    <property type="entry name" value="2-AMINO-3-CARBOXYLMUCONATE-6-SEMIALDEHYDE DECARBOXYLASE"/>
    <property type="match status" value="1"/>
</dbReference>
<dbReference type="GO" id="GO:0016787">
    <property type="term" value="F:hydrolase activity"/>
    <property type="evidence" value="ECO:0007669"/>
    <property type="project" value="UniProtKB-KW"/>
</dbReference>
<proteinExistence type="predicted"/>
<reference evidence="3 4" key="1">
    <citation type="submission" date="2017-12" db="EMBL/GenBank/DDBJ databases">
        <authorList>
            <person name="Paulsen S."/>
            <person name="Gram L.K."/>
        </authorList>
    </citation>
    <scope>NUCLEOTIDE SEQUENCE [LARGE SCALE GENOMIC DNA]</scope>
    <source>
        <strain evidence="3 4">S1189</strain>
    </source>
</reference>
<feature type="domain" description="Amidohydrolase-related" evidence="2">
    <location>
        <begin position="5"/>
        <end position="378"/>
    </location>
</feature>
<dbReference type="Pfam" id="PF04909">
    <property type="entry name" value="Amidohydro_2"/>
    <property type="match status" value="1"/>
</dbReference>
<dbReference type="SUPFAM" id="SSF51556">
    <property type="entry name" value="Metallo-dependent hydrolases"/>
    <property type="match status" value="1"/>
</dbReference>
<dbReference type="InterPro" id="IPR006680">
    <property type="entry name" value="Amidohydro-rel"/>
</dbReference>